<feature type="compositionally biased region" description="Polar residues" evidence="1">
    <location>
        <begin position="615"/>
        <end position="625"/>
    </location>
</feature>
<organism evidence="3">
    <name type="scientific">Entomoneis paludosa</name>
    <dbReference type="NCBI Taxonomy" id="265537"/>
    <lineage>
        <taxon>Eukaryota</taxon>
        <taxon>Sar</taxon>
        <taxon>Stramenopiles</taxon>
        <taxon>Ochrophyta</taxon>
        <taxon>Bacillariophyta</taxon>
        <taxon>Bacillariophyceae</taxon>
        <taxon>Bacillariophycidae</taxon>
        <taxon>Entomoneidaceae</taxon>
        <taxon>Entomoneis</taxon>
    </lineage>
</organism>
<feature type="region of interest" description="Disordered" evidence="1">
    <location>
        <begin position="613"/>
        <end position="642"/>
    </location>
</feature>
<feature type="region of interest" description="Disordered" evidence="1">
    <location>
        <begin position="471"/>
        <end position="544"/>
    </location>
</feature>
<protein>
    <recommendedName>
        <fullName evidence="2">DUF6824 domain-containing protein</fullName>
    </recommendedName>
</protein>
<feature type="compositionally biased region" description="Basic and acidic residues" evidence="1">
    <location>
        <begin position="497"/>
        <end position="508"/>
    </location>
</feature>
<feature type="compositionally biased region" description="Basic and acidic residues" evidence="1">
    <location>
        <begin position="273"/>
        <end position="282"/>
    </location>
</feature>
<dbReference type="InterPro" id="IPR049227">
    <property type="entry name" value="DUF6824"/>
</dbReference>
<evidence type="ECO:0000256" key="1">
    <source>
        <dbReference type="SAM" id="MobiDB-lite"/>
    </source>
</evidence>
<evidence type="ECO:0000313" key="3">
    <source>
        <dbReference type="EMBL" id="CAD9986692.1"/>
    </source>
</evidence>
<sequence length="642" mass="70752">MRSLFNNKNTSNSTPNNPPSSFRGPNTKAGLLQGQSEERICSVVGVQSSRVDHAETVEIGHNDVLCGRGRESYHHVGNKQFRETISNSVMRYSQTQTKEERAQIVWFIYDSIQNRGGRFLKKQPEQQQQETGDSWYVLSEQQAKDKISHAIRDATANSFEVKKHSMEKSEPEKQDSSGIPWAARSSKEDTIVVAPSSAESKTNRSKKKKSFTTSATSSGAMDAARDTGPSKVPKVSRIQQEERKRILEITQTKTPEDSSAHSGASARTSIRGNIRDRRRDDQMGSASPFLPHRYRHWISSANQTSDRALYEYCPRPTQRPRLLYDLQQGENRGHRESGADDVRAPFSFAPPAGQEQVNTGILSPRLVAGTRLAEEYTYFDPALSTQGAGRDTSTLPPPFLSSTPHGGSSFYPQHQEVLPANMISVPGGGEIHVFPATGVVATEEYPGHLASSASTDAARITRAINMMSTTSEVAGRRSSAQDFDNASSSNKKAVQKGPDRSETHPGEHRRARRPAAMLARESHSKEEDRREGHGHEDQEPSRVSSLTKIAAMLGGSQHHNDSFLEVIDEVLGPLKPEDMRNSVFPVAAATLIAKDNGEKDSYAEIAEPECHRVVSSGSTERQSFISLRRGRTVSHPQEDGPS</sequence>
<proteinExistence type="predicted"/>
<feature type="region of interest" description="Disordered" evidence="1">
    <location>
        <begin position="159"/>
        <end position="289"/>
    </location>
</feature>
<feature type="compositionally biased region" description="Low complexity" evidence="1">
    <location>
        <begin position="1"/>
        <end position="21"/>
    </location>
</feature>
<feature type="compositionally biased region" description="Polar residues" evidence="1">
    <location>
        <begin position="260"/>
        <end position="271"/>
    </location>
</feature>
<gene>
    <name evidence="3" type="ORF">APAL1065_LOCUS22854</name>
</gene>
<dbReference type="EMBL" id="HBHT01033982">
    <property type="protein sequence ID" value="CAD9986692.1"/>
    <property type="molecule type" value="Transcribed_RNA"/>
</dbReference>
<feature type="domain" description="DUF6824" evidence="2">
    <location>
        <begin position="63"/>
        <end position="153"/>
    </location>
</feature>
<accession>A0A7S2YNT2</accession>
<feature type="region of interest" description="Disordered" evidence="1">
    <location>
        <begin position="1"/>
        <end position="29"/>
    </location>
</feature>
<dbReference type="Pfam" id="PF20710">
    <property type="entry name" value="DUF6824"/>
    <property type="match status" value="1"/>
</dbReference>
<feature type="compositionally biased region" description="Basic and acidic residues" evidence="1">
    <location>
        <begin position="520"/>
        <end position="540"/>
    </location>
</feature>
<reference evidence="3" key="1">
    <citation type="submission" date="2021-01" db="EMBL/GenBank/DDBJ databases">
        <authorList>
            <person name="Corre E."/>
            <person name="Pelletier E."/>
            <person name="Niang G."/>
            <person name="Scheremetjew M."/>
            <person name="Finn R."/>
            <person name="Kale V."/>
            <person name="Holt S."/>
            <person name="Cochrane G."/>
            <person name="Meng A."/>
            <person name="Brown T."/>
            <person name="Cohen L."/>
        </authorList>
    </citation>
    <scope>NUCLEOTIDE SEQUENCE</scope>
    <source>
        <strain evidence="3">CCMP125</strain>
    </source>
</reference>
<evidence type="ECO:0000259" key="2">
    <source>
        <dbReference type="Pfam" id="PF20710"/>
    </source>
</evidence>
<dbReference type="AlphaFoldDB" id="A0A7S2YNT2"/>
<feature type="compositionally biased region" description="Basic and acidic residues" evidence="1">
    <location>
        <begin position="160"/>
        <end position="175"/>
    </location>
</feature>
<feature type="compositionally biased region" description="Polar residues" evidence="1">
    <location>
        <begin position="471"/>
        <end position="492"/>
    </location>
</feature>
<name>A0A7S2YNT2_9STRA</name>